<dbReference type="KEGG" id="pamo:BAR1_16785"/>
<organism evidence="1 2">
    <name type="scientific">Profundibacter amoris</name>
    <dbReference type="NCBI Taxonomy" id="2171755"/>
    <lineage>
        <taxon>Bacteria</taxon>
        <taxon>Pseudomonadati</taxon>
        <taxon>Pseudomonadota</taxon>
        <taxon>Alphaproteobacteria</taxon>
        <taxon>Rhodobacterales</taxon>
        <taxon>Paracoccaceae</taxon>
        <taxon>Profundibacter</taxon>
    </lineage>
</organism>
<dbReference type="Pfam" id="PF20112">
    <property type="entry name" value="DUF6502"/>
    <property type="match status" value="1"/>
</dbReference>
<evidence type="ECO:0000313" key="1">
    <source>
        <dbReference type="EMBL" id="AXX99441.1"/>
    </source>
</evidence>
<proteinExistence type="predicted"/>
<name>A0A347UKR3_9RHOB</name>
<dbReference type="Proteomes" id="UP000261704">
    <property type="component" value="Chromosome"/>
</dbReference>
<dbReference type="EMBL" id="CP032125">
    <property type="protein sequence ID" value="AXX99441.1"/>
    <property type="molecule type" value="Genomic_DNA"/>
</dbReference>
<gene>
    <name evidence="1" type="ORF">BAR1_16785</name>
</gene>
<dbReference type="OrthoDB" id="6356376at2"/>
<dbReference type="RefSeq" id="WP_118944092.1">
    <property type="nucleotide sequence ID" value="NZ_CP032125.1"/>
</dbReference>
<accession>A0A347UKR3</accession>
<dbReference type="AlphaFoldDB" id="A0A347UKR3"/>
<dbReference type="InterPro" id="IPR045445">
    <property type="entry name" value="DUF6502"/>
</dbReference>
<evidence type="ECO:0000313" key="2">
    <source>
        <dbReference type="Proteomes" id="UP000261704"/>
    </source>
</evidence>
<reference evidence="1 2" key="1">
    <citation type="submission" date="2018-09" db="EMBL/GenBank/DDBJ databases">
        <title>Profundibacter amoris BAR1 gen. nov., sp. nov., a new member of the Roseobacter clade isolated at Lokis Castle Vent Field on the Arctic Mid-Oceanic Ridge.</title>
        <authorList>
            <person name="Le Moine Bauer S."/>
            <person name="Sjoeberg A.G."/>
            <person name="L'Haridon S."/>
            <person name="Stokke R."/>
            <person name="Roalkvam I."/>
            <person name="Steen I.H."/>
            <person name="Dahle H."/>
        </authorList>
    </citation>
    <scope>NUCLEOTIDE SEQUENCE [LARGE SCALE GENOMIC DNA]</scope>
    <source>
        <strain evidence="1 2">BAR1</strain>
    </source>
</reference>
<keyword evidence="2" id="KW-1185">Reference proteome</keyword>
<sequence length="252" mass="28256">MINLLDPLFAAFARLTVARGILFPEFAERMKLHYINAARWMANGKVTDSRLSVLTGLQRRDIARLRDFRPKPSKPTHLSRLVALWQTEATYAPDGKPLDLPKNGPEPSFEALARNVRRDVHARTMLDTLVETGTIEVNDADQTVRLMQPSYQPLAGSEDQLTYLANNIGDHLNAATDNVLGHQPPHFERAVHYTHLTSEQVAELKAEFDAGQMELLERLGRKAAAMNKLSSGDAKDRFRAGGYFYRTTEGDS</sequence>
<protein>
    <submittedName>
        <fullName evidence="1">Uncharacterized protein</fullName>
    </submittedName>
</protein>